<dbReference type="EMBL" id="FNWV01000015">
    <property type="protein sequence ID" value="SEH83134.1"/>
    <property type="molecule type" value="Genomic_DNA"/>
</dbReference>
<keyword evidence="1" id="KW-0472">Membrane</keyword>
<protein>
    <submittedName>
        <fullName evidence="2">ABC-2 family transporter protein</fullName>
    </submittedName>
</protein>
<evidence type="ECO:0000256" key="1">
    <source>
        <dbReference type="SAM" id="Phobius"/>
    </source>
</evidence>
<keyword evidence="1" id="KW-0812">Transmembrane</keyword>
<evidence type="ECO:0000313" key="3">
    <source>
        <dbReference type="Proteomes" id="UP000183190"/>
    </source>
</evidence>
<dbReference type="Proteomes" id="UP000183190">
    <property type="component" value="Unassembled WGS sequence"/>
</dbReference>
<proteinExistence type="predicted"/>
<dbReference type="InterPro" id="IPR025699">
    <property type="entry name" value="ABC2_memb-like"/>
</dbReference>
<dbReference type="AlphaFoldDB" id="A0A1H6L4E6"/>
<accession>A0A1H6L4E6</accession>
<dbReference type="Pfam" id="PF13346">
    <property type="entry name" value="ABC2_membrane_5"/>
    <property type="match status" value="1"/>
</dbReference>
<evidence type="ECO:0000313" key="2">
    <source>
        <dbReference type="EMBL" id="SEH83134.1"/>
    </source>
</evidence>
<feature type="transmembrane region" description="Helical" evidence="1">
    <location>
        <begin position="45"/>
        <end position="65"/>
    </location>
</feature>
<feature type="transmembrane region" description="Helical" evidence="1">
    <location>
        <begin position="201"/>
        <end position="219"/>
    </location>
</feature>
<feature type="transmembrane region" description="Helical" evidence="1">
    <location>
        <begin position="95"/>
        <end position="118"/>
    </location>
</feature>
<dbReference type="RefSeq" id="WP_074718736.1">
    <property type="nucleotide sequence ID" value="NZ_FNWV01000015.1"/>
</dbReference>
<organism evidence="2 3">
    <name type="scientific">Ruminococcus flavefaciens</name>
    <dbReference type="NCBI Taxonomy" id="1265"/>
    <lineage>
        <taxon>Bacteria</taxon>
        <taxon>Bacillati</taxon>
        <taxon>Bacillota</taxon>
        <taxon>Clostridia</taxon>
        <taxon>Eubacteriales</taxon>
        <taxon>Oscillospiraceae</taxon>
        <taxon>Ruminococcus</taxon>
    </lineage>
</organism>
<feature type="transmembrane region" description="Helical" evidence="1">
    <location>
        <begin position="163"/>
        <end position="181"/>
    </location>
</feature>
<name>A0A1H6L4E6_RUMFL</name>
<gene>
    <name evidence="2" type="ORF">SAMN02910265_02939</name>
</gene>
<feature type="transmembrane region" description="Helical" evidence="1">
    <location>
        <begin position="130"/>
        <end position="151"/>
    </location>
</feature>
<feature type="transmembrane region" description="Helical" evidence="1">
    <location>
        <begin position="12"/>
        <end position="33"/>
    </location>
</feature>
<reference evidence="2 3" key="1">
    <citation type="submission" date="2016-10" db="EMBL/GenBank/DDBJ databases">
        <authorList>
            <person name="de Groot N.N."/>
        </authorList>
    </citation>
    <scope>NUCLEOTIDE SEQUENCE [LARGE SCALE GENOMIC DNA]</scope>
    <source>
        <strain evidence="2 3">YAD2003</strain>
    </source>
</reference>
<keyword evidence="1" id="KW-1133">Transmembrane helix</keyword>
<sequence length="235" mass="26613">MTGLVYKEWKQNRWYILSMILCGAAPLLVLLFFHSQISDIGEAPLRIGGLIAGFLTAGALQMLVLRGDDRKLWGYWITATPDGYNGFLRVKYEMIFAMIVLFLFTLQCVDRGYCAFAADMGNTEVAEISGIAVLLCFVQILLRAIDIPFVYRFGSKKGSFVKLICMIVLTIILLALLFLNIDRLDTFFDSCKKVFSVQNSPLILSVGLVLCLALYYISYRITCRLYLKGVEQYDR</sequence>